<reference evidence="1 2" key="1">
    <citation type="journal article" date="2014" name="Nat. Genet.">
        <title>Whole-genome sequence of a flatfish provides insights into ZW sex chromosome evolution and adaptation to a benthic lifestyle.</title>
        <authorList>
            <person name="Chen S."/>
            <person name="Zhang G."/>
            <person name="Shao C."/>
            <person name="Huang Q."/>
            <person name="Liu G."/>
            <person name="Zhang P."/>
            <person name="Song W."/>
            <person name="An N."/>
            <person name="Chalopin D."/>
            <person name="Volff J.N."/>
            <person name="Hong Y."/>
            <person name="Li Q."/>
            <person name="Sha Z."/>
            <person name="Zhou H."/>
            <person name="Xie M."/>
            <person name="Yu Q."/>
            <person name="Liu Y."/>
            <person name="Xiang H."/>
            <person name="Wang N."/>
            <person name="Wu K."/>
            <person name="Yang C."/>
            <person name="Zhou Q."/>
            <person name="Liao X."/>
            <person name="Yang L."/>
            <person name="Hu Q."/>
            <person name="Zhang J."/>
            <person name="Meng L."/>
            <person name="Jin L."/>
            <person name="Tian Y."/>
            <person name="Lian J."/>
            <person name="Yang J."/>
            <person name="Miao G."/>
            <person name="Liu S."/>
            <person name="Liang Z."/>
            <person name="Yan F."/>
            <person name="Li Y."/>
            <person name="Sun B."/>
            <person name="Zhang H."/>
            <person name="Zhang J."/>
            <person name="Zhu Y."/>
            <person name="Du M."/>
            <person name="Zhao Y."/>
            <person name="Schartl M."/>
            <person name="Tang Q."/>
            <person name="Wang J."/>
        </authorList>
    </citation>
    <scope>NUCLEOTIDE SEQUENCE</scope>
</reference>
<dbReference type="AlphaFoldDB" id="A0A3P8V9E0"/>
<dbReference type="Proteomes" id="UP000265120">
    <property type="component" value="Chromosome 15"/>
</dbReference>
<dbReference type="GeneTree" id="ENSGT01090000260158"/>
<protein>
    <submittedName>
        <fullName evidence="1">Uncharacterized protein</fullName>
    </submittedName>
</protein>
<organism evidence="1 2">
    <name type="scientific">Cynoglossus semilaevis</name>
    <name type="common">Tongue sole</name>
    <dbReference type="NCBI Taxonomy" id="244447"/>
    <lineage>
        <taxon>Eukaryota</taxon>
        <taxon>Metazoa</taxon>
        <taxon>Chordata</taxon>
        <taxon>Craniata</taxon>
        <taxon>Vertebrata</taxon>
        <taxon>Euteleostomi</taxon>
        <taxon>Actinopterygii</taxon>
        <taxon>Neopterygii</taxon>
        <taxon>Teleostei</taxon>
        <taxon>Neoteleostei</taxon>
        <taxon>Acanthomorphata</taxon>
        <taxon>Carangaria</taxon>
        <taxon>Pleuronectiformes</taxon>
        <taxon>Pleuronectoidei</taxon>
        <taxon>Cynoglossidae</taxon>
        <taxon>Cynoglossinae</taxon>
        <taxon>Cynoglossus</taxon>
    </lineage>
</organism>
<reference evidence="1" key="2">
    <citation type="submission" date="2025-08" db="UniProtKB">
        <authorList>
            <consortium name="Ensembl"/>
        </authorList>
    </citation>
    <scope>IDENTIFICATION</scope>
</reference>
<evidence type="ECO:0000313" key="1">
    <source>
        <dbReference type="Ensembl" id="ENSCSEP00000009861.1"/>
    </source>
</evidence>
<sequence>MKDSGNFGALSLTSDTRMETTLVPDFGGLPPSTAVSVIVTTGCFSRSTAFCSTNSADTPIGILPSFPLSLTSKRKWSLLLSLYCCTEK</sequence>
<keyword evidence="2" id="KW-1185">Reference proteome</keyword>
<proteinExistence type="predicted"/>
<reference evidence="1" key="3">
    <citation type="submission" date="2025-09" db="UniProtKB">
        <authorList>
            <consortium name="Ensembl"/>
        </authorList>
    </citation>
    <scope>IDENTIFICATION</scope>
</reference>
<name>A0A3P8V9E0_CYNSE</name>
<evidence type="ECO:0000313" key="2">
    <source>
        <dbReference type="Proteomes" id="UP000265120"/>
    </source>
</evidence>
<dbReference type="InParanoid" id="A0A3P8V9E0"/>
<accession>A0A3P8V9E0</accession>
<dbReference type="Ensembl" id="ENSCSET00000009975.1">
    <property type="protein sequence ID" value="ENSCSEP00000009861.1"/>
    <property type="gene ID" value="ENSCSEG00000006327.1"/>
</dbReference>